<comment type="caution">
    <text evidence="1">The sequence shown here is derived from an EMBL/GenBank/DDBJ whole genome shotgun (WGS) entry which is preliminary data.</text>
</comment>
<reference evidence="1 2" key="3">
    <citation type="journal article" date="2022" name="Microbiol. Spectr.">
        <title>Folding features and dynamics of 3D genome architecture in plant fungal pathogens.</title>
        <authorList>
            <person name="Xia C."/>
        </authorList>
    </citation>
    <scope>NUCLEOTIDE SEQUENCE [LARGE SCALE GENOMIC DNA]</scope>
    <source>
        <strain evidence="1 2">93-210</strain>
    </source>
</reference>
<reference evidence="2" key="1">
    <citation type="journal article" date="2018" name="BMC Genomics">
        <title>Genomic insights into host adaptation between the wheat stripe rust pathogen (Puccinia striiformis f. sp. tritici) and the barley stripe rust pathogen (Puccinia striiformis f. sp. hordei).</title>
        <authorList>
            <person name="Xia C."/>
            <person name="Wang M."/>
            <person name="Yin C."/>
            <person name="Cornejo O.E."/>
            <person name="Hulbert S.H."/>
            <person name="Chen X."/>
        </authorList>
    </citation>
    <scope>NUCLEOTIDE SEQUENCE [LARGE SCALE GENOMIC DNA]</scope>
    <source>
        <strain evidence="2">93-210</strain>
    </source>
</reference>
<dbReference type="Proteomes" id="UP001060170">
    <property type="component" value="Chromosome 13"/>
</dbReference>
<proteinExistence type="predicted"/>
<protein>
    <submittedName>
        <fullName evidence="1">Uncharacterized protein</fullName>
    </submittedName>
</protein>
<keyword evidence="2" id="KW-1185">Reference proteome</keyword>
<gene>
    <name evidence="1" type="ORF">MJO28_013168</name>
</gene>
<evidence type="ECO:0000313" key="2">
    <source>
        <dbReference type="Proteomes" id="UP001060170"/>
    </source>
</evidence>
<dbReference type="EMBL" id="CM045877">
    <property type="protein sequence ID" value="KAI7940883.1"/>
    <property type="molecule type" value="Genomic_DNA"/>
</dbReference>
<reference evidence="2" key="2">
    <citation type="journal article" date="2018" name="Mol. Plant Microbe Interact.">
        <title>Genome sequence resources for the wheat stripe rust pathogen (Puccinia striiformis f. sp. tritici) and the barley stripe rust pathogen (Puccinia striiformis f. sp. hordei).</title>
        <authorList>
            <person name="Xia C."/>
            <person name="Wang M."/>
            <person name="Yin C."/>
            <person name="Cornejo O.E."/>
            <person name="Hulbert S.H."/>
            <person name="Chen X."/>
        </authorList>
    </citation>
    <scope>NUCLEOTIDE SEQUENCE [LARGE SCALE GENOMIC DNA]</scope>
    <source>
        <strain evidence="2">93-210</strain>
    </source>
</reference>
<sequence length="225" mass="26334">MTIAKSTLLKRQKYWEQGDLIVQRFKNLSSKIATEREKRPCTSSALEGLPVDQDSLKRDVYNQLHLRLLPTLGHQIEDLLRLLKPSNLYRGPRSKLNLVLELQLSIDTTLDKILSSFHTIFLEDVSARADRASDQHFKELKHFRLSSLDLWRMGPLFKKLTALFDDSYDLIQRLWLSSERAQLRSPWRLPTTMERLLVRARNCDESIESVIQWLKGSEFDIIKDD</sequence>
<evidence type="ECO:0000313" key="1">
    <source>
        <dbReference type="EMBL" id="KAI7940883.1"/>
    </source>
</evidence>
<name>A0ACC0DZF6_9BASI</name>
<organism evidence="1 2">
    <name type="scientific">Puccinia striiformis f. sp. tritici</name>
    <dbReference type="NCBI Taxonomy" id="168172"/>
    <lineage>
        <taxon>Eukaryota</taxon>
        <taxon>Fungi</taxon>
        <taxon>Dikarya</taxon>
        <taxon>Basidiomycota</taxon>
        <taxon>Pucciniomycotina</taxon>
        <taxon>Pucciniomycetes</taxon>
        <taxon>Pucciniales</taxon>
        <taxon>Pucciniaceae</taxon>
        <taxon>Puccinia</taxon>
    </lineage>
</organism>
<accession>A0ACC0DZF6</accession>